<dbReference type="GO" id="GO:2000001">
    <property type="term" value="P:regulation of DNA damage checkpoint"/>
    <property type="evidence" value="ECO:0007669"/>
    <property type="project" value="TreeGrafter"/>
</dbReference>
<dbReference type="InParanoid" id="A0A2V0P179"/>
<dbReference type="InterPro" id="IPR050853">
    <property type="entry name" value="WD_repeat_DNA-damage-binding"/>
</dbReference>
<evidence type="ECO:0000256" key="1">
    <source>
        <dbReference type="ARBA" id="ARBA00005434"/>
    </source>
</evidence>
<feature type="region of interest" description="Disordered" evidence="5">
    <location>
        <begin position="1"/>
        <end position="65"/>
    </location>
</feature>
<dbReference type="InterPro" id="IPR036322">
    <property type="entry name" value="WD40_repeat_dom_sf"/>
</dbReference>
<keyword evidence="2 4" id="KW-0853">WD repeat</keyword>
<dbReference type="AlphaFoldDB" id="A0A2V0P179"/>
<name>A0A2V0P179_9CHLO</name>
<dbReference type="PROSITE" id="PS50082">
    <property type="entry name" value="WD_REPEATS_2"/>
    <property type="match status" value="1"/>
</dbReference>
<dbReference type="EMBL" id="BDRX01000025">
    <property type="protein sequence ID" value="GBF91590.1"/>
    <property type="molecule type" value="Genomic_DNA"/>
</dbReference>
<dbReference type="Pfam" id="PF00400">
    <property type="entry name" value="WD40"/>
    <property type="match status" value="1"/>
</dbReference>
<reference evidence="6 7" key="1">
    <citation type="journal article" date="2018" name="Sci. Rep.">
        <title>Raphidocelis subcapitata (=Pseudokirchneriella subcapitata) provides an insight into genome evolution and environmental adaptations in the Sphaeropleales.</title>
        <authorList>
            <person name="Suzuki S."/>
            <person name="Yamaguchi H."/>
            <person name="Nakajima N."/>
            <person name="Kawachi M."/>
        </authorList>
    </citation>
    <scope>NUCLEOTIDE SEQUENCE [LARGE SCALE GENOMIC DNA]</scope>
    <source>
        <strain evidence="6 7">NIES-35</strain>
    </source>
</reference>
<sequence length="592" mass="59850">MGDTRAGSAAASVDVEAAPPPRRRTAARAAKSATAATAPVARTASGSDDSSAADQGPAGGLTEYERQRAELIARNRERMAQLQLPELAADLAALAERPKRAPAPTQKGVGAAAGRRKRPSALELPPRASRRARGLAPEAGLVLHEGRDGRVTVSAPPPAAGEIGGGAVFAPAAPEPAAPRFVEAPLPFESGNGGPATDAAFLALLRANTGAAAAQEAAPAAGKGRDGGGVMGLRLAEVDVAKMTKTGTTCVAWHPCSGSWPLVASSDKGGRVALWAVDYSPDAADGGGADGGKAEGDGGGGFDGVLSFAPHTEYVSALAWLGRGGGAKLMSASYDGSARLLDAEKGEFLLAPGLPPPADGAEWSAAEGDAEGTTLWLATPTGEASVIDVRAPRAAGSSIRLHDRKINTLDLLDCRGGGQLLASSCSDGTVRIWDARRLGEAGKRAAPVCEVGHAKSSQGAVWAPDGSGRLLSVSFDDTLKVWAPAKADAPGRAMSQALSVRHDNQTGRWVVPFRPAWWGSSALLVGDMKRGVAAFDAQTGARLGLLAADPLTAIPSRLAAWGAPGGGCGEGGRAMLAAATSSGRVHVFRAPL</sequence>
<dbReference type="FunCoup" id="A0A2V0P179">
    <property type="interactions" value="1109"/>
</dbReference>
<keyword evidence="7" id="KW-1185">Reference proteome</keyword>
<evidence type="ECO:0000313" key="7">
    <source>
        <dbReference type="Proteomes" id="UP000247498"/>
    </source>
</evidence>
<evidence type="ECO:0000256" key="2">
    <source>
        <dbReference type="ARBA" id="ARBA00022574"/>
    </source>
</evidence>
<keyword evidence="3" id="KW-0677">Repeat</keyword>
<evidence type="ECO:0000313" key="6">
    <source>
        <dbReference type="EMBL" id="GBF91590.1"/>
    </source>
</evidence>
<dbReference type="GO" id="GO:0005634">
    <property type="term" value="C:nucleus"/>
    <property type="evidence" value="ECO:0007669"/>
    <property type="project" value="TreeGrafter"/>
</dbReference>
<dbReference type="STRING" id="307507.A0A2V0P179"/>
<dbReference type="SMART" id="SM00320">
    <property type="entry name" value="WD40"/>
    <property type="match status" value="4"/>
</dbReference>
<evidence type="ECO:0000256" key="5">
    <source>
        <dbReference type="SAM" id="MobiDB-lite"/>
    </source>
</evidence>
<protein>
    <submittedName>
        <fullName evidence="6">Uncharacterized protein</fullName>
    </submittedName>
</protein>
<dbReference type="Gene3D" id="2.130.10.10">
    <property type="entry name" value="YVTN repeat-like/Quinoprotein amine dehydrogenase"/>
    <property type="match status" value="1"/>
</dbReference>
<dbReference type="Proteomes" id="UP000247498">
    <property type="component" value="Unassembled WGS sequence"/>
</dbReference>
<evidence type="ECO:0000256" key="3">
    <source>
        <dbReference type="ARBA" id="ARBA00022737"/>
    </source>
</evidence>
<feature type="repeat" description="WD" evidence="4">
    <location>
        <begin position="399"/>
        <end position="434"/>
    </location>
</feature>
<feature type="compositionally biased region" description="Low complexity" evidence="5">
    <location>
        <begin position="27"/>
        <end position="56"/>
    </location>
</feature>
<accession>A0A2V0P179</accession>
<dbReference type="OrthoDB" id="9890280at2759"/>
<organism evidence="6 7">
    <name type="scientific">Raphidocelis subcapitata</name>
    <dbReference type="NCBI Taxonomy" id="307507"/>
    <lineage>
        <taxon>Eukaryota</taxon>
        <taxon>Viridiplantae</taxon>
        <taxon>Chlorophyta</taxon>
        <taxon>core chlorophytes</taxon>
        <taxon>Chlorophyceae</taxon>
        <taxon>CS clade</taxon>
        <taxon>Sphaeropleales</taxon>
        <taxon>Selenastraceae</taxon>
        <taxon>Raphidocelis</taxon>
    </lineage>
</organism>
<dbReference type="GO" id="GO:0003677">
    <property type="term" value="F:DNA binding"/>
    <property type="evidence" value="ECO:0007669"/>
    <property type="project" value="TreeGrafter"/>
</dbReference>
<feature type="region of interest" description="Disordered" evidence="5">
    <location>
        <begin position="96"/>
        <end position="136"/>
    </location>
</feature>
<comment type="similarity">
    <text evidence="1">Belongs to the WD repeat DDB2/WDR76 family.</text>
</comment>
<dbReference type="SUPFAM" id="SSF50978">
    <property type="entry name" value="WD40 repeat-like"/>
    <property type="match status" value="1"/>
</dbReference>
<proteinExistence type="inferred from homology"/>
<dbReference type="InterPro" id="IPR015943">
    <property type="entry name" value="WD40/YVTN_repeat-like_dom_sf"/>
</dbReference>
<dbReference type="PANTHER" id="PTHR14773">
    <property type="entry name" value="WD REPEAT-CONTAINING PROTEIN 76"/>
    <property type="match status" value="1"/>
</dbReference>
<evidence type="ECO:0000256" key="4">
    <source>
        <dbReference type="PROSITE-ProRule" id="PRU00221"/>
    </source>
</evidence>
<gene>
    <name evidence="6" type="ORF">Rsub_04330</name>
</gene>
<dbReference type="PANTHER" id="PTHR14773:SF0">
    <property type="entry name" value="WD REPEAT-CONTAINING PROTEIN 76"/>
    <property type="match status" value="1"/>
</dbReference>
<comment type="caution">
    <text evidence="6">The sequence shown here is derived from an EMBL/GenBank/DDBJ whole genome shotgun (WGS) entry which is preliminary data.</text>
</comment>
<dbReference type="InterPro" id="IPR001680">
    <property type="entry name" value="WD40_rpt"/>
</dbReference>